<evidence type="ECO:0000256" key="2">
    <source>
        <dbReference type="SAM" id="MobiDB-lite"/>
    </source>
</evidence>
<name>A0A3Q9UWG4_9MICO</name>
<dbReference type="Proteomes" id="UP000285317">
    <property type="component" value="Chromosome"/>
</dbReference>
<organism evidence="4 5">
    <name type="scientific">Rathayibacter festucae DSM 15932</name>
    <dbReference type="NCBI Taxonomy" id="1328866"/>
    <lineage>
        <taxon>Bacteria</taxon>
        <taxon>Bacillati</taxon>
        <taxon>Actinomycetota</taxon>
        <taxon>Actinomycetes</taxon>
        <taxon>Micrococcales</taxon>
        <taxon>Microbacteriaceae</taxon>
        <taxon>Rathayibacter</taxon>
    </lineage>
</organism>
<dbReference type="InterPro" id="IPR000086">
    <property type="entry name" value="NUDIX_hydrolase_dom"/>
</dbReference>
<dbReference type="PANTHER" id="PTHR21340">
    <property type="entry name" value="DIADENOSINE 5,5-P1,P4-TETRAPHOSPHATE PYROPHOSPHOHYDROLASE MUTT"/>
    <property type="match status" value="1"/>
</dbReference>
<dbReference type="PANTHER" id="PTHR21340:SF7">
    <property type="entry name" value="NUDIX HYDROLASE DOMAIN-CONTAINING PROTEIN"/>
    <property type="match status" value="1"/>
</dbReference>
<dbReference type="AlphaFoldDB" id="A0A3Q9UWG4"/>
<protein>
    <submittedName>
        <fullName evidence="4">DNA mismatch repair protein MutT</fullName>
    </submittedName>
</protein>
<accession>A0A3Q9UWG4</accession>
<dbReference type="KEGG" id="rfs:C1I64_08730"/>
<dbReference type="InterPro" id="IPR051325">
    <property type="entry name" value="Nudix_hydrolase_domain"/>
</dbReference>
<dbReference type="Pfam" id="PF00293">
    <property type="entry name" value="NUDIX"/>
    <property type="match status" value="1"/>
</dbReference>
<evidence type="ECO:0000313" key="5">
    <source>
        <dbReference type="Proteomes" id="UP000285317"/>
    </source>
</evidence>
<keyword evidence="1" id="KW-0378">Hydrolase</keyword>
<evidence type="ECO:0000259" key="3">
    <source>
        <dbReference type="PROSITE" id="PS51462"/>
    </source>
</evidence>
<feature type="region of interest" description="Disordered" evidence="2">
    <location>
        <begin position="144"/>
        <end position="170"/>
    </location>
</feature>
<dbReference type="RefSeq" id="WP_127886941.1">
    <property type="nucleotide sequence ID" value="NZ_CP028137.1"/>
</dbReference>
<sequence>MTGPTSAGILLHRLRGGEREVFLGRMGGPLWTRRPRAWSIPKGLHTPEEKPLDAARREFEEEIGVAAPDLDYALLGAYRQRSGKTVTVFAAESADEVAFVASNTFELEWPRGSGVVRAYPEIERAEWLPLERAREEITAGQVSALDDLERTLSATDRPAAQRPDAQDSAQ</sequence>
<dbReference type="Gene3D" id="3.90.79.10">
    <property type="entry name" value="Nucleoside Triphosphate Pyrophosphohydrolase"/>
    <property type="match status" value="1"/>
</dbReference>
<dbReference type="InterPro" id="IPR020084">
    <property type="entry name" value="NUDIX_hydrolase_CS"/>
</dbReference>
<dbReference type="GO" id="GO:0006754">
    <property type="term" value="P:ATP biosynthetic process"/>
    <property type="evidence" value="ECO:0007669"/>
    <property type="project" value="TreeGrafter"/>
</dbReference>
<reference evidence="4 5" key="1">
    <citation type="submission" date="2018-03" db="EMBL/GenBank/DDBJ databases">
        <title>Bacteriophage NCPPB3778 and a type I-E CRISPR drive the evolution of the US Biological Select Agent, Rathayibacter toxicus.</title>
        <authorList>
            <person name="Davis E.W.II."/>
            <person name="Tabima J.F."/>
            <person name="Weisberg A.J."/>
            <person name="Dantas Lopes L."/>
            <person name="Wiseman M.S."/>
            <person name="Wiseman M.S."/>
            <person name="Pupko T."/>
            <person name="Belcher M.S."/>
            <person name="Sechler A.J."/>
            <person name="Tancos M.A."/>
            <person name="Schroeder B.K."/>
            <person name="Murray T.D."/>
            <person name="Luster D.G."/>
            <person name="Schneider W.L."/>
            <person name="Rogers E."/>
            <person name="Andreote F.D."/>
            <person name="Grunwald N.J."/>
            <person name="Putnam M.L."/>
            <person name="Chang J.H."/>
        </authorList>
    </citation>
    <scope>NUCLEOTIDE SEQUENCE [LARGE SCALE GENOMIC DNA]</scope>
    <source>
        <strain evidence="4 5">DSM 15932</strain>
    </source>
</reference>
<dbReference type="GO" id="GO:0004081">
    <property type="term" value="F:bis(5'-nucleosyl)-tetraphosphatase (asymmetrical) activity"/>
    <property type="evidence" value="ECO:0007669"/>
    <property type="project" value="TreeGrafter"/>
</dbReference>
<dbReference type="PROSITE" id="PS51462">
    <property type="entry name" value="NUDIX"/>
    <property type="match status" value="1"/>
</dbReference>
<dbReference type="SUPFAM" id="SSF55811">
    <property type="entry name" value="Nudix"/>
    <property type="match status" value="1"/>
</dbReference>
<dbReference type="GO" id="GO:0006167">
    <property type="term" value="P:AMP biosynthetic process"/>
    <property type="evidence" value="ECO:0007669"/>
    <property type="project" value="TreeGrafter"/>
</dbReference>
<dbReference type="InterPro" id="IPR015797">
    <property type="entry name" value="NUDIX_hydrolase-like_dom_sf"/>
</dbReference>
<dbReference type="PROSITE" id="PS00893">
    <property type="entry name" value="NUDIX_BOX"/>
    <property type="match status" value="1"/>
</dbReference>
<evidence type="ECO:0000313" key="4">
    <source>
        <dbReference type="EMBL" id="AZZ52132.1"/>
    </source>
</evidence>
<evidence type="ECO:0000256" key="1">
    <source>
        <dbReference type="ARBA" id="ARBA00022801"/>
    </source>
</evidence>
<gene>
    <name evidence="4" type="ORF">C1I64_08730</name>
</gene>
<dbReference type="EMBL" id="CP028137">
    <property type="protein sequence ID" value="AZZ52132.1"/>
    <property type="molecule type" value="Genomic_DNA"/>
</dbReference>
<feature type="domain" description="Nudix hydrolase" evidence="3">
    <location>
        <begin position="1"/>
        <end position="150"/>
    </location>
</feature>
<proteinExistence type="predicted"/>